<evidence type="ECO:0000256" key="1">
    <source>
        <dbReference type="SAM" id="MobiDB-lite"/>
    </source>
</evidence>
<organism evidence="4 5">
    <name type="scientific">Handroanthus impetiginosus</name>
    <dbReference type="NCBI Taxonomy" id="429701"/>
    <lineage>
        <taxon>Eukaryota</taxon>
        <taxon>Viridiplantae</taxon>
        <taxon>Streptophyta</taxon>
        <taxon>Embryophyta</taxon>
        <taxon>Tracheophyta</taxon>
        <taxon>Spermatophyta</taxon>
        <taxon>Magnoliopsida</taxon>
        <taxon>eudicotyledons</taxon>
        <taxon>Gunneridae</taxon>
        <taxon>Pentapetalae</taxon>
        <taxon>asterids</taxon>
        <taxon>lamiids</taxon>
        <taxon>Lamiales</taxon>
        <taxon>Bignoniaceae</taxon>
        <taxon>Crescentiina</taxon>
        <taxon>Tabebuia alliance</taxon>
        <taxon>Handroanthus</taxon>
    </lineage>
</organism>
<evidence type="ECO:0000313" key="4">
    <source>
        <dbReference type="EMBL" id="PIM99819.1"/>
    </source>
</evidence>
<sequence>MKIVSFKPEEDVAQSSDNRTLNEPVEQYDLLARKIEKHDEIIYSIMKKLGNSAGKLPQNHGEKVADTSHSGMRIPVLDFPRFNGENPKMWILECHGLFIENPVADWEKIQMAARHMDGEARQWYLSSVAEKRSITWAIFINLLMERFDASANFEGYIDTIRQEGPLDEYIRQFEELKVLFIFTYPDELIVNKFVRGLQDEIRHMVDMLAPLTLAQAIRIARKQEELHNAMMRAQLRQNRLFGTFRKWIREDWLTYLFPLFLVVISHLLPSLFNVMTAKLYRLFGWGDPRADREPPLGADPTTNQVPPVGPNPSANRVPPIGPNPIASRTPPVGRAKPFASHFGAIVSHLQLILDFSSFC</sequence>
<keyword evidence="2" id="KW-1133">Transmembrane helix</keyword>
<feature type="transmembrane region" description="Helical" evidence="2">
    <location>
        <begin position="252"/>
        <end position="272"/>
    </location>
</feature>
<dbReference type="AlphaFoldDB" id="A0A2G9G4I6"/>
<accession>A0A2G9G4I6</accession>
<keyword evidence="5" id="KW-1185">Reference proteome</keyword>
<feature type="region of interest" description="Disordered" evidence="1">
    <location>
        <begin position="292"/>
        <end position="319"/>
    </location>
</feature>
<evidence type="ECO:0000259" key="3">
    <source>
        <dbReference type="Pfam" id="PF19259"/>
    </source>
</evidence>
<feature type="domain" description="Ty3 transposon capsid-like protein" evidence="3">
    <location>
        <begin position="103"/>
        <end position="229"/>
    </location>
</feature>
<evidence type="ECO:0000256" key="2">
    <source>
        <dbReference type="SAM" id="Phobius"/>
    </source>
</evidence>
<keyword evidence="2" id="KW-0472">Membrane</keyword>
<gene>
    <name evidence="4" type="ORF">CDL12_27680</name>
</gene>
<proteinExistence type="predicted"/>
<dbReference type="Proteomes" id="UP000231279">
    <property type="component" value="Unassembled WGS sequence"/>
</dbReference>
<dbReference type="Pfam" id="PF19259">
    <property type="entry name" value="Ty3_capsid"/>
    <property type="match status" value="1"/>
</dbReference>
<keyword evidence="2" id="KW-0812">Transmembrane</keyword>
<dbReference type="InterPro" id="IPR045358">
    <property type="entry name" value="Ty3_capsid"/>
</dbReference>
<comment type="caution">
    <text evidence="4">The sequence shown here is derived from an EMBL/GenBank/DDBJ whole genome shotgun (WGS) entry which is preliminary data.</text>
</comment>
<dbReference type="STRING" id="429701.A0A2G9G4I6"/>
<protein>
    <recommendedName>
        <fullName evidence="3">Ty3 transposon capsid-like protein domain-containing protein</fullName>
    </recommendedName>
</protein>
<reference evidence="5" key="1">
    <citation type="journal article" date="2018" name="Gigascience">
        <title>Genome assembly of the Pink Ipe (Handroanthus impetiginosus, Bignoniaceae), a highly valued, ecologically keystone Neotropical timber forest tree.</title>
        <authorList>
            <person name="Silva-Junior O.B."/>
            <person name="Grattapaglia D."/>
            <person name="Novaes E."/>
            <person name="Collevatti R.G."/>
        </authorList>
    </citation>
    <scope>NUCLEOTIDE SEQUENCE [LARGE SCALE GENOMIC DNA]</scope>
    <source>
        <strain evidence="5">cv. UFG-1</strain>
    </source>
</reference>
<evidence type="ECO:0000313" key="5">
    <source>
        <dbReference type="Proteomes" id="UP000231279"/>
    </source>
</evidence>
<dbReference type="OrthoDB" id="913048at2759"/>
<dbReference type="EMBL" id="NKXS01007348">
    <property type="protein sequence ID" value="PIM99819.1"/>
    <property type="molecule type" value="Genomic_DNA"/>
</dbReference>
<name>A0A2G9G4I6_9LAMI</name>